<sequence>MPWFPPPGTAANDDLGPSLTITVWILTVLPLLFVIMRIWGKIWTGRKLWADDYVLIVAWICMLAAAILTTIAVQRGFGKHQWNAPPDFLESTLTFVWVFGNLVLVASVLSKNSFALTMLRLVFLDSWMRFVSWFIVVTTNLFLVSNIVLVWVLTTRCDSCSPDFGPSTPRVQKVVALTSLKAYAAAMDFTLVAMAWVLVSRLKLRTRGERIIVGIAMSMGVFAGAASIVKAVELPAISLPDYSYQFARVHFWSITEPSVTIIATSIPMLRVLCERDGRTKATGHAHSERLATLEPKRTASSTYSSAGERTLYRLSDYSTQGTAKNGDGDVELVEAGTGQREELHKLGEC</sequence>
<feature type="transmembrane region" description="Helical" evidence="6">
    <location>
        <begin position="130"/>
        <end position="154"/>
    </location>
</feature>
<feature type="transmembrane region" description="Helical" evidence="6">
    <location>
        <begin position="92"/>
        <end position="109"/>
    </location>
</feature>
<evidence type="ECO:0000313" key="8">
    <source>
        <dbReference type="EMBL" id="KAF3767860.1"/>
    </source>
</evidence>
<proteinExistence type="inferred from homology"/>
<dbReference type="AlphaFoldDB" id="A0A9P4Y7F1"/>
<dbReference type="InterPro" id="IPR049326">
    <property type="entry name" value="Rhodopsin_dom_fungi"/>
</dbReference>
<protein>
    <recommendedName>
        <fullName evidence="7">Rhodopsin domain-containing protein</fullName>
    </recommendedName>
</protein>
<name>A0A9P4Y7F1_CRYP1</name>
<dbReference type="GO" id="GO:0016020">
    <property type="term" value="C:membrane"/>
    <property type="evidence" value="ECO:0007669"/>
    <property type="project" value="UniProtKB-SubCell"/>
</dbReference>
<dbReference type="PANTHER" id="PTHR33048">
    <property type="entry name" value="PTH11-LIKE INTEGRAL MEMBRANE PROTEIN (AFU_ORTHOLOGUE AFUA_5G11245)"/>
    <property type="match status" value="1"/>
</dbReference>
<dbReference type="EMBL" id="MU032346">
    <property type="protein sequence ID" value="KAF3767860.1"/>
    <property type="molecule type" value="Genomic_DNA"/>
</dbReference>
<evidence type="ECO:0000256" key="3">
    <source>
        <dbReference type="ARBA" id="ARBA00022989"/>
    </source>
</evidence>
<feature type="transmembrane region" description="Helical" evidence="6">
    <location>
        <begin position="211"/>
        <end position="229"/>
    </location>
</feature>
<comment type="caution">
    <text evidence="8">The sequence shown here is derived from an EMBL/GenBank/DDBJ whole genome shotgun (WGS) entry which is preliminary data.</text>
</comment>
<organism evidence="8 9">
    <name type="scientific">Cryphonectria parasitica (strain ATCC 38755 / EP155)</name>
    <dbReference type="NCBI Taxonomy" id="660469"/>
    <lineage>
        <taxon>Eukaryota</taxon>
        <taxon>Fungi</taxon>
        <taxon>Dikarya</taxon>
        <taxon>Ascomycota</taxon>
        <taxon>Pezizomycotina</taxon>
        <taxon>Sordariomycetes</taxon>
        <taxon>Sordariomycetidae</taxon>
        <taxon>Diaporthales</taxon>
        <taxon>Cryphonectriaceae</taxon>
        <taxon>Cryphonectria-Endothia species complex</taxon>
        <taxon>Cryphonectria</taxon>
    </lineage>
</organism>
<evidence type="ECO:0000256" key="5">
    <source>
        <dbReference type="ARBA" id="ARBA00038359"/>
    </source>
</evidence>
<keyword evidence="4 6" id="KW-0472">Membrane</keyword>
<dbReference type="PANTHER" id="PTHR33048:SF42">
    <property type="entry name" value="INTEGRAL MEMBRANE PROTEIN"/>
    <property type="match status" value="1"/>
</dbReference>
<keyword evidence="3 6" id="KW-1133">Transmembrane helix</keyword>
<evidence type="ECO:0000256" key="4">
    <source>
        <dbReference type="ARBA" id="ARBA00023136"/>
    </source>
</evidence>
<feature type="transmembrane region" description="Helical" evidence="6">
    <location>
        <begin position="249"/>
        <end position="272"/>
    </location>
</feature>
<dbReference type="InterPro" id="IPR052337">
    <property type="entry name" value="SAT4-like"/>
</dbReference>
<keyword evidence="2 6" id="KW-0812">Transmembrane</keyword>
<evidence type="ECO:0000259" key="7">
    <source>
        <dbReference type="Pfam" id="PF20684"/>
    </source>
</evidence>
<dbReference type="GeneID" id="63833982"/>
<feature type="transmembrane region" description="Helical" evidence="6">
    <location>
        <begin position="174"/>
        <end position="199"/>
    </location>
</feature>
<feature type="transmembrane region" description="Helical" evidence="6">
    <location>
        <begin position="20"/>
        <end position="40"/>
    </location>
</feature>
<dbReference type="RefSeq" id="XP_040778821.1">
    <property type="nucleotide sequence ID" value="XM_040916853.1"/>
</dbReference>
<accession>A0A9P4Y7F1</accession>
<reference evidence="8" key="1">
    <citation type="journal article" date="2020" name="Phytopathology">
        <title>Genome sequence of the chestnut blight fungus Cryphonectria parasitica EP155: A fundamental resource for an archetypical invasive plant pathogen.</title>
        <authorList>
            <person name="Crouch J.A."/>
            <person name="Dawe A."/>
            <person name="Aerts A."/>
            <person name="Barry K."/>
            <person name="Churchill A.C.L."/>
            <person name="Grimwood J."/>
            <person name="Hillman B."/>
            <person name="Milgroom M.G."/>
            <person name="Pangilinan J."/>
            <person name="Smith M."/>
            <person name="Salamov A."/>
            <person name="Schmutz J."/>
            <person name="Yadav J."/>
            <person name="Grigoriev I.V."/>
            <person name="Nuss D."/>
        </authorList>
    </citation>
    <scope>NUCLEOTIDE SEQUENCE</scope>
    <source>
        <strain evidence="8">EP155</strain>
    </source>
</reference>
<evidence type="ECO:0000256" key="6">
    <source>
        <dbReference type="SAM" id="Phobius"/>
    </source>
</evidence>
<dbReference type="Pfam" id="PF20684">
    <property type="entry name" value="Fung_rhodopsin"/>
    <property type="match status" value="1"/>
</dbReference>
<gene>
    <name evidence="8" type="ORF">M406DRAFT_252519</name>
</gene>
<feature type="domain" description="Rhodopsin" evidence="7">
    <location>
        <begin position="36"/>
        <end position="274"/>
    </location>
</feature>
<comment type="subcellular location">
    <subcellularLocation>
        <location evidence="1">Membrane</location>
        <topology evidence="1">Multi-pass membrane protein</topology>
    </subcellularLocation>
</comment>
<dbReference type="OrthoDB" id="5417887at2759"/>
<feature type="transmembrane region" description="Helical" evidence="6">
    <location>
        <begin position="52"/>
        <end position="72"/>
    </location>
</feature>
<evidence type="ECO:0000256" key="1">
    <source>
        <dbReference type="ARBA" id="ARBA00004141"/>
    </source>
</evidence>
<evidence type="ECO:0000256" key="2">
    <source>
        <dbReference type="ARBA" id="ARBA00022692"/>
    </source>
</evidence>
<dbReference type="Proteomes" id="UP000803844">
    <property type="component" value="Unassembled WGS sequence"/>
</dbReference>
<keyword evidence="9" id="KW-1185">Reference proteome</keyword>
<comment type="similarity">
    <text evidence="5">Belongs to the SAT4 family.</text>
</comment>
<evidence type="ECO:0000313" key="9">
    <source>
        <dbReference type="Proteomes" id="UP000803844"/>
    </source>
</evidence>